<evidence type="ECO:0000259" key="1">
    <source>
        <dbReference type="PROSITE" id="PS50280"/>
    </source>
</evidence>
<organism evidence="2 3">
    <name type="scientific">Arsenicitalea aurantiaca</name>
    <dbReference type="NCBI Taxonomy" id="1783274"/>
    <lineage>
        <taxon>Bacteria</taxon>
        <taxon>Pseudomonadati</taxon>
        <taxon>Pseudomonadota</taxon>
        <taxon>Alphaproteobacteria</taxon>
        <taxon>Hyphomicrobiales</taxon>
        <taxon>Devosiaceae</taxon>
        <taxon>Arsenicitalea</taxon>
    </lineage>
</organism>
<dbReference type="OrthoDB" id="9804945at2"/>
<dbReference type="SMART" id="SM00317">
    <property type="entry name" value="SET"/>
    <property type="match status" value="1"/>
</dbReference>
<name>A0A433XK16_9HYPH</name>
<dbReference type="EMBL" id="RZNJ01000001">
    <property type="protein sequence ID" value="RUT34432.1"/>
    <property type="molecule type" value="Genomic_DNA"/>
</dbReference>
<dbReference type="PROSITE" id="PS50280">
    <property type="entry name" value="SET"/>
    <property type="match status" value="1"/>
</dbReference>
<protein>
    <submittedName>
        <fullName evidence="2">SET domain-containing protein-lysine N-methyltransferase</fullName>
    </submittedName>
</protein>
<evidence type="ECO:0000313" key="2">
    <source>
        <dbReference type="EMBL" id="RUT34432.1"/>
    </source>
</evidence>
<dbReference type="Pfam" id="PF00856">
    <property type="entry name" value="SET"/>
    <property type="match status" value="1"/>
</dbReference>
<dbReference type="InterPro" id="IPR046341">
    <property type="entry name" value="SET_dom_sf"/>
</dbReference>
<proteinExistence type="predicted"/>
<dbReference type="SUPFAM" id="SSF82199">
    <property type="entry name" value="SET domain"/>
    <property type="match status" value="1"/>
</dbReference>
<dbReference type="GO" id="GO:0032259">
    <property type="term" value="P:methylation"/>
    <property type="evidence" value="ECO:0007669"/>
    <property type="project" value="UniProtKB-KW"/>
</dbReference>
<keyword evidence="2" id="KW-0489">Methyltransferase</keyword>
<dbReference type="RefSeq" id="WP_127186551.1">
    <property type="nucleotide sequence ID" value="NZ_RZNJ01000001.1"/>
</dbReference>
<comment type="caution">
    <text evidence="2">The sequence shown here is derived from an EMBL/GenBank/DDBJ whole genome shotgun (WGS) entry which is preliminary data.</text>
</comment>
<dbReference type="GO" id="GO:0008168">
    <property type="term" value="F:methyltransferase activity"/>
    <property type="evidence" value="ECO:0007669"/>
    <property type="project" value="UniProtKB-KW"/>
</dbReference>
<keyword evidence="3" id="KW-1185">Reference proteome</keyword>
<evidence type="ECO:0000313" key="3">
    <source>
        <dbReference type="Proteomes" id="UP000281547"/>
    </source>
</evidence>
<dbReference type="Gene3D" id="2.170.270.10">
    <property type="entry name" value="SET domain"/>
    <property type="match status" value="1"/>
</dbReference>
<reference evidence="2 3" key="1">
    <citation type="journal article" date="2016" name="Int. J. Syst. Evol. Microbiol.">
        <title>Arsenicitalea aurantiaca gen. nov., sp. nov., a new member of the family Hyphomicrobiaceae, isolated from high-arsenic sediment.</title>
        <authorList>
            <person name="Mu Y."/>
            <person name="Zhou L."/>
            <person name="Zeng X.C."/>
            <person name="Liu L."/>
            <person name="Pan Y."/>
            <person name="Chen X."/>
            <person name="Wang J."/>
            <person name="Li S."/>
            <person name="Li W.J."/>
            <person name="Wang Y."/>
        </authorList>
    </citation>
    <scope>NUCLEOTIDE SEQUENCE [LARGE SCALE GENOMIC DNA]</scope>
    <source>
        <strain evidence="2 3">42-50</strain>
    </source>
</reference>
<accession>A0A433XK16</accession>
<gene>
    <name evidence="2" type="ORF">EMQ25_00265</name>
</gene>
<feature type="domain" description="SET" evidence="1">
    <location>
        <begin position="11"/>
        <end position="119"/>
    </location>
</feature>
<dbReference type="Proteomes" id="UP000281547">
    <property type="component" value="Unassembled WGS sequence"/>
</dbReference>
<dbReference type="InterPro" id="IPR001214">
    <property type="entry name" value="SET_dom"/>
</dbReference>
<dbReference type="AlphaFoldDB" id="A0A433XK16"/>
<keyword evidence="2" id="KW-0808">Transferase</keyword>
<sequence>MSEPLALPRHEGLRLAEIAGRGRGLITIAPIGAGTLIEAAPVLALPESASPARENPLFDYPFAWDGRGGPEAIAFGLVSMVNHDPDPNGRVEPDLPNLVIRLFARRDILPGEEITVDYAIPLWWEEGAHADRALL</sequence>